<evidence type="ECO:0000313" key="1">
    <source>
        <dbReference type="EMBL" id="KAF2786628.1"/>
    </source>
</evidence>
<dbReference type="EMBL" id="MU002432">
    <property type="protein sequence ID" value="KAF2786628.1"/>
    <property type="molecule type" value="Genomic_DNA"/>
</dbReference>
<name>A0A6A6WRS7_9PLEO</name>
<protein>
    <submittedName>
        <fullName evidence="1">Uncharacterized protein</fullName>
    </submittedName>
</protein>
<sequence>MQRTLSSSIFYPCPSLDPDIQTNYPPGAFRDKVISHVLTLAFPVGLQDLASLLRRCCLVSIHNGGDIVVFSTAQEDSMEELHGHVQSFLPPLVLDEEALPSTQKVAPEEPEPSLQHWVVSCAAVRDPEMMAAPPTPRSAFFNDRGCRSAKHHARSHGSPMLYLGIPLSYH</sequence>
<keyword evidence="2" id="KW-1185">Reference proteome</keyword>
<accession>A0A6A6WRS7</accession>
<reference evidence="1" key="1">
    <citation type="journal article" date="2020" name="Stud. Mycol.">
        <title>101 Dothideomycetes genomes: a test case for predicting lifestyles and emergence of pathogens.</title>
        <authorList>
            <person name="Haridas S."/>
            <person name="Albert R."/>
            <person name="Binder M."/>
            <person name="Bloem J."/>
            <person name="Labutti K."/>
            <person name="Salamov A."/>
            <person name="Andreopoulos B."/>
            <person name="Baker S."/>
            <person name="Barry K."/>
            <person name="Bills G."/>
            <person name="Bluhm B."/>
            <person name="Cannon C."/>
            <person name="Castanera R."/>
            <person name="Culley D."/>
            <person name="Daum C."/>
            <person name="Ezra D."/>
            <person name="Gonzalez J."/>
            <person name="Henrissat B."/>
            <person name="Kuo A."/>
            <person name="Liang C."/>
            <person name="Lipzen A."/>
            <person name="Lutzoni F."/>
            <person name="Magnuson J."/>
            <person name="Mondo S."/>
            <person name="Nolan M."/>
            <person name="Ohm R."/>
            <person name="Pangilinan J."/>
            <person name="Park H.-J."/>
            <person name="Ramirez L."/>
            <person name="Alfaro M."/>
            <person name="Sun H."/>
            <person name="Tritt A."/>
            <person name="Yoshinaga Y."/>
            <person name="Zwiers L.-H."/>
            <person name="Turgeon B."/>
            <person name="Goodwin S."/>
            <person name="Spatafora J."/>
            <person name="Crous P."/>
            <person name="Grigoriev I."/>
        </authorList>
    </citation>
    <scope>NUCLEOTIDE SEQUENCE</scope>
    <source>
        <strain evidence="1">CBS 109.77</strain>
    </source>
</reference>
<dbReference type="AlphaFoldDB" id="A0A6A6WRS7"/>
<organism evidence="1 2">
    <name type="scientific">Melanomma pulvis-pyrius CBS 109.77</name>
    <dbReference type="NCBI Taxonomy" id="1314802"/>
    <lineage>
        <taxon>Eukaryota</taxon>
        <taxon>Fungi</taxon>
        <taxon>Dikarya</taxon>
        <taxon>Ascomycota</taxon>
        <taxon>Pezizomycotina</taxon>
        <taxon>Dothideomycetes</taxon>
        <taxon>Pleosporomycetidae</taxon>
        <taxon>Pleosporales</taxon>
        <taxon>Melanommataceae</taxon>
        <taxon>Melanomma</taxon>
    </lineage>
</organism>
<proteinExistence type="predicted"/>
<evidence type="ECO:0000313" key="2">
    <source>
        <dbReference type="Proteomes" id="UP000799757"/>
    </source>
</evidence>
<gene>
    <name evidence="1" type="ORF">K505DRAFT_368074</name>
</gene>
<dbReference type="Proteomes" id="UP000799757">
    <property type="component" value="Unassembled WGS sequence"/>
</dbReference>